<dbReference type="EMBL" id="HBKN01001216">
    <property type="protein sequence ID" value="CAE2191736.1"/>
    <property type="molecule type" value="Transcribed_RNA"/>
</dbReference>
<gene>
    <name evidence="2" type="ORF">GTHE00462_LOCUS1047</name>
    <name evidence="3" type="ORF">GTHE00462_LOCUS1049</name>
</gene>
<dbReference type="Gene3D" id="3.80.10.10">
    <property type="entry name" value="Ribonuclease Inhibitor"/>
    <property type="match status" value="3"/>
</dbReference>
<reference evidence="2" key="1">
    <citation type="submission" date="2021-01" db="EMBL/GenBank/DDBJ databases">
        <authorList>
            <person name="Corre E."/>
            <person name="Pelletier E."/>
            <person name="Niang G."/>
            <person name="Scheremetjew M."/>
            <person name="Finn R."/>
            <person name="Kale V."/>
            <person name="Holt S."/>
            <person name="Cochrane G."/>
            <person name="Meng A."/>
            <person name="Brown T."/>
            <person name="Cohen L."/>
        </authorList>
    </citation>
    <scope>NUCLEOTIDE SEQUENCE</scope>
    <source>
        <strain evidence="2">CCMP 2712</strain>
    </source>
</reference>
<accession>A0A6U5VVF3</accession>
<proteinExistence type="predicted"/>
<evidence type="ECO:0000256" key="1">
    <source>
        <dbReference type="SAM" id="MobiDB-lite"/>
    </source>
</evidence>
<dbReference type="InterPro" id="IPR032675">
    <property type="entry name" value="LRR_dom_sf"/>
</dbReference>
<dbReference type="SUPFAM" id="SSF52047">
    <property type="entry name" value="RNI-like"/>
    <property type="match status" value="1"/>
</dbReference>
<name>A0A6U5VVF3_GUITH</name>
<dbReference type="InterPro" id="IPR001611">
    <property type="entry name" value="Leu-rich_rpt"/>
</dbReference>
<dbReference type="Pfam" id="PF13516">
    <property type="entry name" value="LRR_6"/>
    <property type="match status" value="5"/>
</dbReference>
<evidence type="ECO:0000313" key="3">
    <source>
        <dbReference type="EMBL" id="CAE2191738.1"/>
    </source>
</evidence>
<dbReference type="InterPro" id="IPR052394">
    <property type="entry name" value="LRR-containing"/>
</dbReference>
<feature type="region of interest" description="Disordered" evidence="1">
    <location>
        <begin position="1"/>
        <end position="22"/>
    </location>
</feature>
<dbReference type="SMART" id="SM00368">
    <property type="entry name" value="LRR_RI"/>
    <property type="match status" value="8"/>
</dbReference>
<protein>
    <submittedName>
        <fullName evidence="2">Uncharacterized protein</fullName>
    </submittedName>
</protein>
<dbReference type="AlphaFoldDB" id="A0A6U5VVF3"/>
<dbReference type="PANTHER" id="PTHR24114">
    <property type="entry name" value="LEUCINE RICH REPEAT FAMILY PROTEIN"/>
    <property type="match status" value="1"/>
</dbReference>
<dbReference type="PANTHER" id="PTHR24114:SF2">
    <property type="entry name" value="F-BOX DOMAIN-CONTAINING PROTEIN-RELATED"/>
    <property type="match status" value="1"/>
</dbReference>
<organism evidence="2">
    <name type="scientific">Guillardia theta</name>
    <name type="common">Cryptophyte</name>
    <name type="synonym">Cryptomonas phi</name>
    <dbReference type="NCBI Taxonomy" id="55529"/>
    <lineage>
        <taxon>Eukaryota</taxon>
        <taxon>Cryptophyceae</taxon>
        <taxon>Pyrenomonadales</taxon>
        <taxon>Geminigeraceae</taxon>
        <taxon>Guillardia</taxon>
    </lineage>
</organism>
<dbReference type="EMBL" id="HBKN01001218">
    <property type="protein sequence ID" value="CAE2191738.1"/>
    <property type="molecule type" value="Transcribed_RNA"/>
</dbReference>
<evidence type="ECO:0000313" key="2">
    <source>
        <dbReference type="EMBL" id="CAE2191736.1"/>
    </source>
</evidence>
<sequence>MGEEGQGEGAMQQPGRGSWEPFELMTEDNDCVRIVASEESFPLQLLPPLDNHEEFLLDRLANTGRDSVRRSTESIAGSENIFDFDEAMYEVDFVKIAPRSPAGFDKNQHLRLKVVTNRADVPVFKLDKLPDRHHSTTSSLDVSTRRLEGSFCSFCSDAEPGCIQDAVDNEGSVRTRAIEEYLSTCYSMRTAPITKLVQNLSSLHRIDLKSRGMGNRGCVALASFVRANTSLEVLHLEDNNIGLEGLTAMSKAIAQSKSVRELYLSSNNLGEAVQHLSCCLTSKECCIEVLDLSECKLEDKGAQLLSSCLSGNETVRVLGLRSNAISDHAASGLFEALATIISLEELDLTWNSLRNGDALVKLLQSSKSIKAIRLAWNRFGSAGAKALALALRAGCSVTKLDLSKNDVGLDACEFFARTLSMNTSLLDLNLNGNPIGMEGVLLLLSGIMPESPLRSIYFADCGVGSKGKIAIRALETGGGNVDELRKLCPELLGTLKPLVVKKPAKKASDPFRQKEWVSTKPLAVAYVR</sequence>